<evidence type="ECO:0000313" key="2">
    <source>
        <dbReference type="EMBL" id="CAF4751614.1"/>
    </source>
</evidence>
<dbReference type="Proteomes" id="UP000663866">
    <property type="component" value="Unassembled WGS sequence"/>
</dbReference>
<feature type="compositionally biased region" description="Polar residues" evidence="1">
    <location>
        <begin position="7"/>
        <end position="24"/>
    </location>
</feature>
<dbReference type="AlphaFoldDB" id="A0A821LIX6"/>
<comment type="caution">
    <text evidence="2">The sequence shown here is derived from an EMBL/GenBank/DDBJ whole genome shotgun (WGS) entry which is preliminary data.</text>
</comment>
<feature type="region of interest" description="Disordered" evidence="1">
    <location>
        <begin position="1"/>
        <end position="62"/>
    </location>
</feature>
<keyword evidence="3" id="KW-1185">Reference proteome</keyword>
<sequence length="62" mass="7132">MDEMNQYHESVSQEFEQTYQRYDISNSSSTSTKPTTDDVYIIPGYSGLWRSSTNNNRESPSA</sequence>
<evidence type="ECO:0000256" key="1">
    <source>
        <dbReference type="SAM" id="MobiDB-lite"/>
    </source>
</evidence>
<organism evidence="2 3">
    <name type="scientific">Rotaria magnacalcarata</name>
    <dbReference type="NCBI Taxonomy" id="392030"/>
    <lineage>
        <taxon>Eukaryota</taxon>
        <taxon>Metazoa</taxon>
        <taxon>Spiralia</taxon>
        <taxon>Gnathifera</taxon>
        <taxon>Rotifera</taxon>
        <taxon>Eurotatoria</taxon>
        <taxon>Bdelloidea</taxon>
        <taxon>Philodinida</taxon>
        <taxon>Philodinidae</taxon>
        <taxon>Rotaria</taxon>
    </lineage>
</organism>
<dbReference type="EMBL" id="CAJOBG010114051">
    <property type="protein sequence ID" value="CAF4751614.1"/>
    <property type="molecule type" value="Genomic_DNA"/>
</dbReference>
<feature type="non-terminal residue" evidence="2">
    <location>
        <position position="62"/>
    </location>
</feature>
<gene>
    <name evidence="2" type="ORF">OVN521_LOCUS50168</name>
</gene>
<name>A0A821LIX6_9BILA</name>
<feature type="compositionally biased region" description="Polar residues" evidence="1">
    <location>
        <begin position="49"/>
        <end position="62"/>
    </location>
</feature>
<feature type="compositionally biased region" description="Low complexity" evidence="1">
    <location>
        <begin position="25"/>
        <end position="34"/>
    </location>
</feature>
<accession>A0A821LIX6</accession>
<reference evidence="2" key="1">
    <citation type="submission" date="2021-02" db="EMBL/GenBank/DDBJ databases">
        <authorList>
            <person name="Nowell W R."/>
        </authorList>
    </citation>
    <scope>NUCLEOTIDE SEQUENCE</scope>
</reference>
<feature type="non-terminal residue" evidence="2">
    <location>
        <position position="1"/>
    </location>
</feature>
<evidence type="ECO:0000313" key="3">
    <source>
        <dbReference type="Proteomes" id="UP000663866"/>
    </source>
</evidence>
<protein>
    <submittedName>
        <fullName evidence="2">Uncharacterized protein</fullName>
    </submittedName>
</protein>
<proteinExistence type="predicted"/>